<keyword evidence="4 8" id="KW-0479">Metal-binding</keyword>
<reference evidence="9" key="1">
    <citation type="submission" date="2022-01" db="EMBL/GenBank/DDBJ databases">
        <title>Draft Genome Sequences of Seven Type Strains of the Genus Streptomyces.</title>
        <authorList>
            <person name="Aziz S."/>
            <person name="Coretto E."/>
            <person name="Chronakova A."/>
            <person name="Sproer C."/>
            <person name="Huber K."/>
            <person name="Nouioui I."/>
            <person name="Gross H."/>
        </authorList>
    </citation>
    <scope>NUCLEOTIDE SEQUENCE</scope>
    <source>
        <strain evidence="9">DSM 103493</strain>
    </source>
</reference>
<comment type="cofactor">
    <cofactor evidence="1">
        <name>heme</name>
        <dbReference type="ChEBI" id="CHEBI:30413"/>
    </cofactor>
</comment>
<evidence type="ECO:0000256" key="5">
    <source>
        <dbReference type="ARBA" id="ARBA00023002"/>
    </source>
</evidence>
<dbReference type="PANTHER" id="PTHR46696">
    <property type="entry name" value="P450, PUTATIVE (EUROFUNG)-RELATED"/>
    <property type="match status" value="1"/>
</dbReference>
<comment type="similarity">
    <text evidence="2 8">Belongs to the cytochrome P450 family.</text>
</comment>
<dbReference type="EMBL" id="JAKEIP010000004">
    <property type="protein sequence ID" value="MCF1592286.1"/>
    <property type="molecule type" value="Genomic_DNA"/>
</dbReference>
<dbReference type="RefSeq" id="WP_234760576.1">
    <property type="nucleotide sequence ID" value="NZ_JAKEIP010000004.1"/>
</dbReference>
<keyword evidence="3 8" id="KW-0349">Heme</keyword>
<evidence type="ECO:0000313" key="9">
    <source>
        <dbReference type="EMBL" id="MCF1592286.1"/>
    </source>
</evidence>
<evidence type="ECO:0000256" key="1">
    <source>
        <dbReference type="ARBA" id="ARBA00001971"/>
    </source>
</evidence>
<dbReference type="FunFam" id="1.10.630.10:FF:000018">
    <property type="entry name" value="Cytochrome P450 monooxygenase"/>
    <property type="match status" value="1"/>
</dbReference>
<dbReference type="GO" id="GO:0005506">
    <property type="term" value="F:iron ion binding"/>
    <property type="evidence" value="ECO:0007669"/>
    <property type="project" value="InterPro"/>
</dbReference>
<organism evidence="9 10">
    <name type="scientific">Streptomyces muensis</name>
    <dbReference type="NCBI Taxonomy" id="1077944"/>
    <lineage>
        <taxon>Bacteria</taxon>
        <taxon>Bacillati</taxon>
        <taxon>Actinomycetota</taxon>
        <taxon>Actinomycetes</taxon>
        <taxon>Kitasatosporales</taxon>
        <taxon>Streptomycetaceae</taxon>
        <taxon>Streptomyces</taxon>
    </lineage>
</organism>
<keyword evidence="7 8" id="KW-0503">Monooxygenase</keyword>
<proteinExistence type="inferred from homology"/>
<dbReference type="GO" id="GO:0004497">
    <property type="term" value="F:monooxygenase activity"/>
    <property type="evidence" value="ECO:0007669"/>
    <property type="project" value="UniProtKB-KW"/>
</dbReference>
<dbReference type="SUPFAM" id="SSF48264">
    <property type="entry name" value="Cytochrome P450"/>
    <property type="match status" value="1"/>
</dbReference>
<keyword evidence="10" id="KW-1185">Reference proteome</keyword>
<sequence>MSRPEQSFRLPLPTAGPLEAPTEWKEMRGRCPVAAVELPSGDKATYLTRYHDVRTLLSDPRFTRPTAQDNAARIAPDGAGGPVANGDPSLIGAQTGETHMRQRRLLSKHLTAKRVTTLRPSMVAIADSLIDDMLEHGQPADLKAKIGFPLPVYVICDLLGVPVQDRDRFSHWSNAFLNVSRYSADEARASQAEFAQYMSELIVAKRARPSEDLLSALIKDNEADGDGLSEAQLVGVGMGLLVAGHETTTNMIGKMVAMLLAERTHWEQLLADPSLVRTAVDETLRFDPNSGFGLRRYLTDDVDLGGELVPSASTVFCSLSAANRDEQTFAEPDRMDLSRTPNPHLAFGAGPHSCLGQTLARAELQIVLEALLRRLPTLRLAQPVEELRRLDGLLVGGLQEVPVRW</sequence>
<dbReference type="PANTHER" id="PTHR46696:SF5">
    <property type="entry name" value="CYTOCHROME P450 BJ-1"/>
    <property type="match status" value="1"/>
</dbReference>
<evidence type="ECO:0000256" key="8">
    <source>
        <dbReference type="RuleBase" id="RU000461"/>
    </source>
</evidence>
<dbReference type="PRINTS" id="PR00359">
    <property type="entry name" value="BP450"/>
</dbReference>
<protein>
    <submittedName>
        <fullName evidence="9">Cytochrome P450</fullName>
    </submittedName>
</protein>
<keyword evidence="5 8" id="KW-0560">Oxidoreductase</keyword>
<accession>A0A9X1TH34</accession>
<dbReference type="InterPro" id="IPR002397">
    <property type="entry name" value="Cyt_P450_B"/>
</dbReference>
<dbReference type="Gene3D" id="1.10.630.10">
    <property type="entry name" value="Cytochrome P450"/>
    <property type="match status" value="1"/>
</dbReference>
<evidence type="ECO:0000256" key="3">
    <source>
        <dbReference type="ARBA" id="ARBA00022617"/>
    </source>
</evidence>
<evidence type="ECO:0000256" key="6">
    <source>
        <dbReference type="ARBA" id="ARBA00023004"/>
    </source>
</evidence>
<dbReference type="InterPro" id="IPR036396">
    <property type="entry name" value="Cyt_P450_sf"/>
</dbReference>
<dbReference type="PRINTS" id="PR00385">
    <property type="entry name" value="P450"/>
</dbReference>
<keyword evidence="6 8" id="KW-0408">Iron</keyword>
<dbReference type="PROSITE" id="PS00086">
    <property type="entry name" value="CYTOCHROME_P450"/>
    <property type="match status" value="1"/>
</dbReference>
<evidence type="ECO:0000256" key="2">
    <source>
        <dbReference type="ARBA" id="ARBA00010617"/>
    </source>
</evidence>
<gene>
    <name evidence="9" type="ORF">L0P92_01695</name>
</gene>
<dbReference type="Pfam" id="PF00067">
    <property type="entry name" value="p450"/>
    <property type="match status" value="1"/>
</dbReference>
<dbReference type="AlphaFoldDB" id="A0A9X1TH34"/>
<dbReference type="CDD" id="cd11031">
    <property type="entry name" value="Cyp158A-like"/>
    <property type="match status" value="1"/>
</dbReference>
<dbReference type="GO" id="GO:0020037">
    <property type="term" value="F:heme binding"/>
    <property type="evidence" value="ECO:0007669"/>
    <property type="project" value="InterPro"/>
</dbReference>
<name>A0A9X1TH34_STRM4</name>
<dbReference type="GO" id="GO:0016705">
    <property type="term" value="F:oxidoreductase activity, acting on paired donors, with incorporation or reduction of molecular oxygen"/>
    <property type="evidence" value="ECO:0007669"/>
    <property type="project" value="InterPro"/>
</dbReference>
<dbReference type="InterPro" id="IPR017972">
    <property type="entry name" value="Cyt_P450_CS"/>
</dbReference>
<evidence type="ECO:0000256" key="7">
    <source>
        <dbReference type="ARBA" id="ARBA00023033"/>
    </source>
</evidence>
<evidence type="ECO:0000256" key="4">
    <source>
        <dbReference type="ARBA" id="ARBA00022723"/>
    </source>
</evidence>
<comment type="caution">
    <text evidence="9">The sequence shown here is derived from an EMBL/GenBank/DDBJ whole genome shotgun (WGS) entry which is preliminary data.</text>
</comment>
<dbReference type="InterPro" id="IPR001128">
    <property type="entry name" value="Cyt_P450"/>
</dbReference>
<dbReference type="Proteomes" id="UP001139384">
    <property type="component" value="Unassembled WGS sequence"/>
</dbReference>
<evidence type="ECO:0000313" key="10">
    <source>
        <dbReference type="Proteomes" id="UP001139384"/>
    </source>
</evidence>